<sequence length="96" mass="10956">MTFRTSPRADEDIAEAYAAGALRFGEAQAERYQDGLFDAFRMLAANPRIAHERREFAPPMRLHPYKAHMIVYVEDGAGILIVRVLHGRQDWDRALA</sequence>
<dbReference type="InterPro" id="IPR051803">
    <property type="entry name" value="TA_system_RelE-like_toxin"/>
</dbReference>
<comment type="similarity">
    <text evidence="1 3">Belongs to the RelE toxin family.</text>
</comment>
<dbReference type="InterPro" id="IPR035093">
    <property type="entry name" value="RelE/ParE_toxin_dom_sf"/>
</dbReference>
<evidence type="ECO:0000256" key="3">
    <source>
        <dbReference type="PIRNR" id="PIRNR029218"/>
    </source>
</evidence>
<evidence type="ECO:0000313" key="4">
    <source>
        <dbReference type="EMBL" id="SFM07801.1"/>
    </source>
</evidence>
<keyword evidence="5" id="KW-1185">Reference proteome</keyword>
<dbReference type="InterPro" id="IPR028344">
    <property type="entry name" value="ParE1/4"/>
</dbReference>
<dbReference type="EMBL" id="FOTK01000018">
    <property type="protein sequence ID" value="SFM07801.1"/>
    <property type="molecule type" value="Genomic_DNA"/>
</dbReference>
<dbReference type="Proteomes" id="UP000199048">
    <property type="component" value="Unassembled WGS sequence"/>
</dbReference>
<dbReference type="OrthoDB" id="7173315at2"/>
<evidence type="ECO:0000256" key="1">
    <source>
        <dbReference type="ARBA" id="ARBA00006226"/>
    </source>
</evidence>
<name>A0A1I4MWY9_9HYPH</name>
<organism evidence="4 5">
    <name type="scientific">Methylobacterium pseudosasicola</name>
    <dbReference type="NCBI Taxonomy" id="582667"/>
    <lineage>
        <taxon>Bacteria</taxon>
        <taxon>Pseudomonadati</taxon>
        <taxon>Pseudomonadota</taxon>
        <taxon>Alphaproteobacteria</taxon>
        <taxon>Hyphomicrobiales</taxon>
        <taxon>Methylobacteriaceae</taxon>
        <taxon>Methylobacterium</taxon>
    </lineage>
</organism>
<dbReference type="Pfam" id="PF05016">
    <property type="entry name" value="ParE_toxin"/>
    <property type="match status" value="1"/>
</dbReference>
<dbReference type="RefSeq" id="WP_092042777.1">
    <property type="nucleotide sequence ID" value="NZ_FOTK01000018.1"/>
</dbReference>
<protein>
    <recommendedName>
        <fullName evidence="3">Toxin</fullName>
    </recommendedName>
</protein>
<gene>
    <name evidence="4" type="ORF">SAMN05192568_1018105</name>
</gene>
<evidence type="ECO:0000313" key="5">
    <source>
        <dbReference type="Proteomes" id="UP000199048"/>
    </source>
</evidence>
<dbReference type="PANTHER" id="PTHR33755">
    <property type="entry name" value="TOXIN PARE1-RELATED"/>
    <property type="match status" value="1"/>
</dbReference>
<dbReference type="AlphaFoldDB" id="A0A1I4MWY9"/>
<reference evidence="5" key="1">
    <citation type="submission" date="2016-10" db="EMBL/GenBank/DDBJ databases">
        <authorList>
            <person name="Varghese N."/>
            <person name="Submissions S."/>
        </authorList>
    </citation>
    <scope>NUCLEOTIDE SEQUENCE [LARGE SCALE GENOMIC DNA]</scope>
    <source>
        <strain evidence="5">BL36</strain>
    </source>
</reference>
<keyword evidence="2" id="KW-1277">Toxin-antitoxin system</keyword>
<dbReference type="STRING" id="582667.SAMN05192568_1018105"/>
<dbReference type="PIRSF" id="PIRSF029218">
    <property type="entry name" value="ParE"/>
    <property type="match status" value="1"/>
</dbReference>
<evidence type="ECO:0000256" key="2">
    <source>
        <dbReference type="ARBA" id="ARBA00022649"/>
    </source>
</evidence>
<dbReference type="InterPro" id="IPR007712">
    <property type="entry name" value="RelE/ParE_toxin"/>
</dbReference>
<dbReference type="PANTHER" id="PTHR33755:SF9">
    <property type="entry name" value="TOXIN PARE1"/>
    <property type="match status" value="1"/>
</dbReference>
<accession>A0A1I4MWY9</accession>
<proteinExistence type="inferred from homology"/>
<dbReference type="Gene3D" id="3.30.2310.20">
    <property type="entry name" value="RelE-like"/>
    <property type="match status" value="1"/>
</dbReference>